<proteinExistence type="predicted"/>
<sequence>MIRKKYKMAVSSLVLSSLTLIVLAANFVIPNTDFGKKLFFPKASELQSDLEKSYLEIDKLIGEKEYLMQELKLQLEKVQQLKAENDSLQSELDVKYQQIETLIHKIDSLEQDVSKLMTLRSELAYAKKQYQMAANPSNETKEIVSEEVTVVEEENSVENSATLPNSATTVTTDSPIKDIIRNYEENIRLLNSSIKTYHKRDSGSKKETASASKVNRLLLHYTLYVDKGNKKKTAKFYIQLFDTNNKNVGKTKKLLIDDKELIYSFESSVEYTEQVNQVEQEFSTEGLNLDKGVYFLNIFSAKGKLLCSRSFELN</sequence>
<gene>
    <name evidence="3" type="ORF">GOQ30_15320</name>
</gene>
<evidence type="ECO:0000256" key="2">
    <source>
        <dbReference type="SAM" id="SignalP"/>
    </source>
</evidence>
<dbReference type="OrthoDB" id="1348466at2"/>
<reference evidence="4" key="1">
    <citation type="submission" date="2019-05" db="EMBL/GenBank/DDBJ databases">
        <title>Flavobacterium profundi sp. nov., isolated from a deep-sea seamount.</title>
        <authorList>
            <person name="Zhang D.-C."/>
        </authorList>
    </citation>
    <scope>NUCLEOTIDE SEQUENCE [LARGE SCALE GENOMIC DNA]</scope>
    <source>
        <strain evidence="4">TP390</strain>
    </source>
</reference>
<feature type="coiled-coil region" evidence="1">
    <location>
        <begin position="64"/>
        <end position="119"/>
    </location>
</feature>
<evidence type="ECO:0000313" key="4">
    <source>
        <dbReference type="Proteomes" id="UP000431264"/>
    </source>
</evidence>
<accession>A0A6I4IUI4</accession>
<evidence type="ECO:0008006" key="5">
    <source>
        <dbReference type="Google" id="ProtNLM"/>
    </source>
</evidence>
<comment type="caution">
    <text evidence="3">The sequence shown here is derived from an EMBL/GenBank/DDBJ whole genome shotgun (WGS) entry which is preliminary data.</text>
</comment>
<feature type="chain" id="PRO_5026307749" description="Chromosome partitioning protein ParA" evidence="2">
    <location>
        <begin position="25"/>
        <end position="314"/>
    </location>
</feature>
<feature type="signal peptide" evidence="2">
    <location>
        <begin position="1"/>
        <end position="24"/>
    </location>
</feature>
<keyword evidence="2" id="KW-0732">Signal</keyword>
<evidence type="ECO:0000313" key="3">
    <source>
        <dbReference type="EMBL" id="MVO10543.1"/>
    </source>
</evidence>
<name>A0A6I4IUI4_9FLAO</name>
<evidence type="ECO:0000256" key="1">
    <source>
        <dbReference type="SAM" id="Coils"/>
    </source>
</evidence>
<dbReference type="RefSeq" id="WP_140998968.1">
    <property type="nucleotide sequence ID" value="NZ_VDCZ01000013.1"/>
</dbReference>
<organism evidence="3 4">
    <name type="scientific">Flavobacterium profundi</name>
    <dbReference type="NCBI Taxonomy" id="1774945"/>
    <lineage>
        <taxon>Bacteria</taxon>
        <taxon>Pseudomonadati</taxon>
        <taxon>Bacteroidota</taxon>
        <taxon>Flavobacteriia</taxon>
        <taxon>Flavobacteriales</taxon>
        <taxon>Flavobacteriaceae</taxon>
        <taxon>Flavobacterium</taxon>
    </lineage>
</organism>
<protein>
    <recommendedName>
        <fullName evidence="5">Chromosome partitioning protein ParA</fullName>
    </recommendedName>
</protein>
<dbReference type="Proteomes" id="UP000431264">
    <property type="component" value="Unassembled WGS sequence"/>
</dbReference>
<keyword evidence="4" id="KW-1185">Reference proteome</keyword>
<keyword evidence="1" id="KW-0175">Coiled coil</keyword>
<dbReference type="AlphaFoldDB" id="A0A6I4IUI4"/>
<dbReference type="EMBL" id="WQLW01000013">
    <property type="protein sequence ID" value="MVO10543.1"/>
    <property type="molecule type" value="Genomic_DNA"/>
</dbReference>